<dbReference type="AlphaFoldDB" id="A0A8S9UW67"/>
<dbReference type="Proteomes" id="UP000704712">
    <property type="component" value="Unassembled WGS sequence"/>
</dbReference>
<protein>
    <submittedName>
        <fullName evidence="1">Uncharacterized protein</fullName>
    </submittedName>
</protein>
<evidence type="ECO:0000313" key="1">
    <source>
        <dbReference type="EMBL" id="KAF4143364.1"/>
    </source>
</evidence>
<name>A0A8S9UW67_PHYIN</name>
<dbReference type="EMBL" id="JAACNO010001023">
    <property type="protein sequence ID" value="KAF4143364.1"/>
    <property type="molecule type" value="Genomic_DNA"/>
</dbReference>
<comment type="caution">
    <text evidence="1">The sequence shown here is derived from an EMBL/GenBank/DDBJ whole genome shotgun (WGS) entry which is preliminary data.</text>
</comment>
<evidence type="ECO:0000313" key="2">
    <source>
        <dbReference type="Proteomes" id="UP000704712"/>
    </source>
</evidence>
<sequence length="112" mass="12305">MGIPAEVLRDCAGCRGHTILSCVSPRNPEGEDKKKQRKTCRGVHTLVTLAEFVPRLKKTIVILKPISKALKLFEKNITPVSEAYQVFVDLPNELKATGLTAAEYKSVEALVS</sequence>
<accession>A0A8S9UW67</accession>
<organism evidence="1 2">
    <name type="scientific">Phytophthora infestans</name>
    <name type="common">Potato late blight agent</name>
    <name type="synonym">Botrytis infestans</name>
    <dbReference type="NCBI Taxonomy" id="4787"/>
    <lineage>
        <taxon>Eukaryota</taxon>
        <taxon>Sar</taxon>
        <taxon>Stramenopiles</taxon>
        <taxon>Oomycota</taxon>
        <taxon>Peronosporomycetes</taxon>
        <taxon>Peronosporales</taxon>
        <taxon>Peronosporaceae</taxon>
        <taxon>Phytophthora</taxon>
    </lineage>
</organism>
<gene>
    <name evidence="1" type="ORF">GN958_ATG07430</name>
</gene>
<reference evidence="1" key="1">
    <citation type="submission" date="2020-03" db="EMBL/GenBank/DDBJ databases">
        <title>Hybrid Assembly of Korean Phytophthora infestans isolates.</title>
        <authorList>
            <person name="Prokchorchik M."/>
            <person name="Lee Y."/>
            <person name="Seo J."/>
            <person name="Cho J.-H."/>
            <person name="Park Y.-E."/>
            <person name="Jang D.-C."/>
            <person name="Im J.-S."/>
            <person name="Choi J.-G."/>
            <person name="Park H.-J."/>
            <person name="Lee G.-B."/>
            <person name="Lee Y.-G."/>
            <person name="Hong S.-Y."/>
            <person name="Cho K."/>
            <person name="Sohn K.H."/>
        </authorList>
    </citation>
    <scope>NUCLEOTIDE SEQUENCE</scope>
    <source>
        <strain evidence="1">KR_2_A2</strain>
    </source>
</reference>
<proteinExistence type="predicted"/>